<dbReference type="InterPro" id="IPR036770">
    <property type="entry name" value="Ankyrin_rpt-contain_sf"/>
</dbReference>
<evidence type="ECO:0000313" key="2">
    <source>
        <dbReference type="Proteomes" id="UP001295423"/>
    </source>
</evidence>
<sequence length="100" mass="11296">MRGIWKDAYEMTPLHVLATSATLRLDLLQVRLDNDCPLEVLSQRDDHGSTMLHYLLKNGSLGSVALIRLVLQKAILEKNLDLEWKNGGWNLVTNRVIGSE</sequence>
<dbReference type="AlphaFoldDB" id="A0AAD2G2Q2"/>
<evidence type="ECO:0000313" key="1">
    <source>
        <dbReference type="EMBL" id="CAJ1960278.1"/>
    </source>
</evidence>
<keyword evidence="2" id="KW-1185">Reference proteome</keyword>
<comment type="caution">
    <text evidence="1">The sequence shown here is derived from an EMBL/GenBank/DDBJ whole genome shotgun (WGS) entry which is preliminary data.</text>
</comment>
<name>A0AAD2G2Q2_9STRA</name>
<gene>
    <name evidence="1" type="ORF">CYCCA115_LOCUS18651</name>
</gene>
<protein>
    <submittedName>
        <fullName evidence="1">Uncharacterized protein</fullName>
    </submittedName>
</protein>
<dbReference type="Gene3D" id="1.25.40.20">
    <property type="entry name" value="Ankyrin repeat-containing domain"/>
    <property type="match status" value="1"/>
</dbReference>
<accession>A0AAD2G2Q2</accession>
<dbReference type="EMBL" id="CAKOGP040002058">
    <property type="protein sequence ID" value="CAJ1960278.1"/>
    <property type="molecule type" value="Genomic_DNA"/>
</dbReference>
<organism evidence="1 2">
    <name type="scientific">Cylindrotheca closterium</name>
    <dbReference type="NCBI Taxonomy" id="2856"/>
    <lineage>
        <taxon>Eukaryota</taxon>
        <taxon>Sar</taxon>
        <taxon>Stramenopiles</taxon>
        <taxon>Ochrophyta</taxon>
        <taxon>Bacillariophyta</taxon>
        <taxon>Bacillariophyceae</taxon>
        <taxon>Bacillariophycidae</taxon>
        <taxon>Bacillariales</taxon>
        <taxon>Bacillariaceae</taxon>
        <taxon>Cylindrotheca</taxon>
    </lineage>
</organism>
<proteinExistence type="predicted"/>
<dbReference type="Proteomes" id="UP001295423">
    <property type="component" value="Unassembled WGS sequence"/>
</dbReference>
<reference evidence="1" key="1">
    <citation type="submission" date="2023-08" db="EMBL/GenBank/DDBJ databases">
        <authorList>
            <person name="Audoor S."/>
            <person name="Bilcke G."/>
        </authorList>
    </citation>
    <scope>NUCLEOTIDE SEQUENCE</scope>
</reference>